<sequence>MRYIVIILFCYGSLFAQIEIEENFTNTNIIEAYKQMKNSFSESYHLPQNIESMKNISQTIDNEESEIYGYRNFDVQWKNKNEVTISLNAFDDGERIIK</sequence>
<name>A0A3D8I3V4_9HELI</name>
<dbReference type="Proteomes" id="UP000256379">
    <property type="component" value="Unassembled WGS sequence"/>
</dbReference>
<organism evidence="1 2">
    <name type="scientific">Helicobacter didelphidarum</name>
    <dbReference type="NCBI Taxonomy" id="2040648"/>
    <lineage>
        <taxon>Bacteria</taxon>
        <taxon>Pseudomonadati</taxon>
        <taxon>Campylobacterota</taxon>
        <taxon>Epsilonproteobacteria</taxon>
        <taxon>Campylobacterales</taxon>
        <taxon>Helicobacteraceae</taxon>
        <taxon>Helicobacter</taxon>
    </lineage>
</organism>
<gene>
    <name evidence="1" type="ORF">CQA53_11290</name>
</gene>
<proteinExistence type="predicted"/>
<keyword evidence="2" id="KW-1185">Reference proteome</keyword>
<comment type="caution">
    <text evidence="1">The sequence shown here is derived from an EMBL/GenBank/DDBJ whole genome shotgun (WGS) entry which is preliminary data.</text>
</comment>
<protein>
    <submittedName>
        <fullName evidence="1">Uncharacterized protein</fullName>
    </submittedName>
</protein>
<evidence type="ECO:0000313" key="1">
    <source>
        <dbReference type="EMBL" id="RDU59695.1"/>
    </source>
</evidence>
<dbReference type="RefSeq" id="WP_112051187.1">
    <property type="nucleotide sequence ID" value="NZ_NXLQ01000118.1"/>
</dbReference>
<dbReference type="AlphaFoldDB" id="A0A3D8I3V4"/>
<evidence type="ECO:0000313" key="2">
    <source>
        <dbReference type="Proteomes" id="UP000256379"/>
    </source>
</evidence>
<reference evidence="1 2" key="1">
    <citation type="submission" date="2018-04" db="EMBL/GenBank/DDBJ databases">
        <title>Novel Campyloabacter and Helicobacter Species and Strains.</title>
        <authorList>
            <person name="Mannion A.J."/>
            <person name="Shen Z."/>
            <person name="Fox J.G."/>
        </authorList>
    </citation>
    <scope>NUCLEOTIDE SEQUENCE [LARGE SCALE GENOMIC DNA]</scope>
    <source>
        <strain evidence="1 2">MIT 17-337</strain>
    </source>
</reference>
<accession>A0A3D8I3V4</accession>
<dbReference type="OrthoDB" id="7284504at2"/>
<dbReference type="EMBL" id="NXLQ01000118">
    <property type="protein sequence ID" value="RDU59695.1"/>
    <property type="molecule type" value="Genomic_DNA"/>
</dbReference>